<evidence type="ECO:0000259" key="1">
    <source>
        <dbReference type="PROSITE" id="PS51186"/>
    </source>
</evidence>
<organism evidence="3 5">
    <name type="scientific">Staphylococcus nepalensis</name>
    <dbReference type="NCBI Taxonomy" id="214473"/>
    <lineage>
        <taxon>Bacteria</taxon>
        <taxon>Bacillati</taxon>
        <taxon>Bacillota</taxon>
        <taxon>Bacilli</taxon>
        <taxon>Bacillales</taxon>
        <taxon>Staphylococcaceae</taxon>
        <taxon>Staphylococcus</taxon>
    </lineage>
</organism>
<dbReference type="AlphaFoldDB" id="A0A291JL02"/>
<keyword evidence="3" id="KW-0808">Transferase</keyword>
<dbReference type="Proteomes" id="UP000240400">
    <property type="component" value="Unassembled WGS sequence"/>
</dbReference>
<reference evidence="3 5" key="1">
    <citation type="journal article" date="2016" name="Front. Microbiol.">
        <title>Comprehensive Phylogenetic Analysis of Bovine Non-aureus Staphylococci Species Based on Whole-Genome Sequencing.</title>
        <authorList>
            <person name="Naushad S."/>
            <person name="Barkema H.W."/>
            <person name="Luby C."/>
            <person name="Condas L.A."/>
            <person name="Nobrega D.B."/>
            <person name="Carson D.A."/>
            <person name="De Buck J."/>
        </authorList>
    </citation>
    <scope>NUCLEOTIDE SEQUENCE [LARGE SCALE GENOMIC DNA]</scope>
    <source>
        <strain evidence="3 5">SNUC 4337</strain>
    </source>
</reference>
<evidence type="ECO:0000313" key="2">
    <source>
        <dbReference type="EMBL" id="MBO1227907.1"/>
    </source>
</evidence>
<reference evidence="3" key="2">
    <citation type="submission" date="2018-03" db="EMBL/GenBank/DDBJ databases">
        <authorList>
            <person name="Keele B.F."/>
        </authorList>
    </citation>
    <scope>NUCLEOTIDE SEQUENCE</scope>
    <source>
        <strain evidence="3">SNUC 4337</strain>
    </source>
</reference>
<dbReference type="Gene3D" id="3.40.630.30">
    <property type="match status" value="1"/>
</dbReference>
<evidence type="ECO:0000313" key="7">
    <source>
        <dbReference type="Proteomes" id="UP000664081"/>
    </source>
</evidence>
<dbReference type="Pfam" id="PF00583">
    <property type="entry name" value="Acetyltransf_1"/>
    <property type="match status" value="1"/>
</dbReference>
<dbReference type="EMBL" id="JAFNLT010000010">
    <property type="protein sequence ID" value="MBO1227907.1"/>
    <property type="molecule type" value="Genomic_DNA"/>
</dbReference>
<feature type="domain" description="N-acetyltransferase" evidence="1">
    <location>
        <begin position="1"/>
        <end position="185"/>
    </location>
</feature>
<reference evidence="2 7" key="4">
    <citation type="submission" date="2021-03" db="EMBL/GenBank/DDBJ databases">
        <title>Staphylococci and Mammaliicocci in bats.</title>
        <authorList>
            <person name="Fountain K."/>
        </authorList>
    </citation>
    <scope>NUCLEOTIDE SEQUENCE [LARGE SCALE GENOMIC DNA]</scope>
    <source>
        <strain evidence="2 7">18_1_E_SW</strain>
    </source>
</reference>
<evidence type="ECO:0000313" key="5">
    <source>
        <dbReference type="Proteomes" id="UP000240400"/>
    </source>
</evidence>
<accession>A0A291JL02</accession>
<gene>
    <name evidence="3" type="ORF">BUZ61_11835</name>
    <name evidence="2" type="ORF">J3T88_11420</name>
    <name evidence="4" type="ORF">NCTC13834_01967</name>
</gene>
<dbReference type="OrthoDB" id="5319888at2"/>
<dbReference type="PANTHER" id="PTHR43259:SF1">
    <property type="entry name" value="N-ACETYLTRANSFERASE DOMAIN-CONTAINING PROTEIN"/>
    <property type="match status" value="1"/>
</dbReference>
<proteinExistence type="predicted"/>
<dbReference type="RefSeq" id="WP_096810447.1">
    <property type="nucleotide sequence ID" value="NZ_BMCF01000006.1"/>
</dbReference>
<dbReference type="InterPro" id="IPR016181">
    <property type="entry name" value="Acyl_CoA_acyltransferase"/>
</dbReference>
<dbReference type="PROSITE" id="PS51186">
    <property type="entry name" value="GNAT"/>
    <property type="match status" value="1"/>
</dbReference>
<dbReference type="PANTHER" id="PTHR43259">
    <property type="entry name" value="SPT10P"/>
    <property type="match status" value="1"/>
</dbReference>
<name>A0A291JL02_9STAP</name>
<dbReference type="InterPro" id="IPR000182">
    <property type="entry name" value="GNAT_dom"/>
</dbReference>
<dbReference type="KEGG" id="snl:BJD96_09710"/>
<sequence length="185" mass="21606">MIRKAKPYDKKEIAELCYIIWSQLDIDMVKEVEKSRLLNIMKQSMVDVKYRGHISNVWVYEIDGHIAGCLIAYPGDQELELEQAWLELNVDEDIKAYGTPMPMKEANDDEWYIETVATFPQYRGNGVATKLIKHVLDNNPNEKWSLNCDVENIAALHVYEKLGFQIMSEFDLYGHMHYHLVYTQS</sequence>
<dbReference type="CDD" id="cd04301">
    <property type="entry name" value="NAT_SF"/>
    <property type="match status" value="1"/>
</dbReference>
<evidence type="ECO:0000313" key="3">
    <source>
        <dbReference type="EMBL" id="PTK57793.1"/>
    </source>
</evidence>
<evidence type="ECO:0000313" key="4">
    <source>
        <dbReference type="EMBL" id="SUM55599.1"/>
    </source>
</evidence>
<reference evidence="4 6" key="3">
    <citation type="submission" date="2018-06" db="EMBL/GenBank/DDBJ databases">
        <authorList>
            <consortium name="Pathogen Informatics"/>
            <person name="Doyle S."/>
        </authorList>
    </citation>
    <scope>NUCLEOTIDE SEQUENCE [LARGE SCALE GENOMIC DNA]</scope>
    <source>
        <strain evidence="4 6">NCTC13834</strain>
    </source>
</reference>
<dbReference type="EMBL" id="UHDS01000001">
    <property type="protein sequence ID" value="SUM55599.1"/>
    <property type="molecule type" value="Genomic_DNA"/>
</dbReference>
<protein>
    <submittedName>
        <fullName evidence="4">Acetyltransferase (GNAT) family protein</fullName>
    </submittedName>
    <submittedName>
        <fullName evidence="2 3">N-acetyltransferase</fullName>
    </submittedName>
</protein>
<dbReference type="Proteomes" id="UP000254412">
    <property type="component" value="Unassembled WGS sequence"/>
</dbReference>
<dbReference type="GO" id="GO:0016747">
    <property type="term" value="F:acyltransferase activity, transferring groups other than amino-acyl groups"/>
    <property type="evidence" value="ECO:0007669"/>
    <property type="project" value="InterPro"/>
</dbReference>
<keyword evidence="7" id="KW-1185">Reference proteome</keyword>
<evidence type="ECO:0000313" key="6">
    <source>
        <dbReference type="Proteomes" id="UP000254412"/>
    </source>
</evidence>
<dbReference type="Proteomes" id="UP000664081">
    <property type="component" value="Unassembled WGS sequence"/>
</dbReference>
<dbReference type="EMBL" id="PZHR01000090">
    <property type="protein sequence ID" value="PTK57793.1"/>
    <property type="molecule type" value="Genomic_DNA"/>
</dbReference>
<dbReference type="SUPFAM" id="SSF55729">
    <property type="entry name" value="Acyl-CoA N-acyltransferases (Nat)"/>
    <property type="match status" value="1"/>
</dbReference>
<dbReference type="GeneID" id="66777340"/>
<dbReference type="InterPro" id="IPR052829">
    <property type="entry name" value="N-acetyltransferase_domain"/>
</dbReference>